<evidence type="ECO:0000313" key="3">
    <source>
        <dbReference type="Proteomes" id="UP001501265"/>
    </source>
</evidence>
<organism evidence="2 3">
    <name type="scientific">Streptomyces ziwulingensis</name>
    <dbReference type="NCBI Taxonomy" id="1045501"/>
    <lineage>
        <taxon>Bacteria</taxon>
        <taxon>Bacillati</taxon>
        <taxon>Actinomycetota</taxon>
        <taxon>Actinomycetes</taxon>
        <taxon>Kitasatosporales</taxon>
        <taxon>Streptomycetaceae</taxon>
        <taxon>Streptomyces</taxon>
    </lineage>
</organism>
<evidence type="ECO:0000313" key="2">
    <source>
        <dbReference type="EMBL" id="GAA4781708.1"/>
    </source>
</evidence>
<proteinExistence type="predicted"/>
<comment type="caution">
    <text evidence="2">The sequence shown here is derived from an EMBL/GenBank/DDBJ whole genome shotgun (WGS) entry which is preliminary data.</text>
</comment>
<name>A0ABP9AIU5_9ACTN</name>
<feature type="compositionally biased region" description="Polar residues" evidence="1">
    <location>
        <begin position="9"/>
        <end position="18"/>
    </location>
</feature>
<evidence type="ECO:0008006" key="4">
    <source>
        <dbReference type="Google" id="ProtNLM"/>
    </source>
</evidence>
<protein>
    <recommendedName>
        <fullName evidence="4">Transcriptional regulator</fullName>
    </recommendedName>
</protein>
<gene>
    <name evidence="2" type="ORF">GCM10023220_00150</name>
</gene>
<feature type="region of interest" description="Disordered" evidence="1">
    <location>
        <begin position="1"/>
        <end position="32"/>
    </location>
</feature>
<dbReference type="Proteomes" id="UP001501265">
    <property type="component" value="Unassembled WGS sequence"/>
</dbReference>
<evidence type="ECO:0000256" key="1">
    <source>
        <dbReference type="SAM" id="MobiDB-lite"/>
    </source>
</evidence>
<sequence length="481" mass="52121">MDRQDESALTRSTPSTARGGSRGGPVTAKESPALALSDSMECVDETTPHPLIVARLAAEMTMEEFVSGIRAAAARRGLRSGTDEARVRKWQRGAAQPSEESQVYIAEALGWPADIVRADDWPNWLPLTTNGVVPLGPRSSVPALREAFRTAMQRRTFLTISSTALSALAADWAALPGDALAQAHNGKPIGEELLSFLETSAQHLTGLATEQRQHTATLLAAHLATVTDLLEHGHYTPASALRLHTLAASLAQTVAWHQFDQGRHTHASQHWIAALHNAHAVQDHDMGAGLLSDLAYQATWRHDHTTAATILNRALMRAENPAARCLLQLRLARTIAARRDPSDRHTVLRALAAAEQHLTDAGTDRPAWCAWMSEADLAVDTGQALLDLGDTHRAHQLITEGESLLPAARDKTRGVFLAYRATSYLDQKEPEPAAEAATQSLLLARRIGAPRCISLIDNLLPRFQPYHRAQGVGELLQLAAS</sequence>
<reference evidence="3" key="1">
    <citation type="journal article" date="2019" name="Int. J. Syst. Evol. Microbiol.">
        <title>The Global Catalogue of Microorganisms (GCM) 10K type strain sequencing project: providing services to taxonomists for standard genome sequencing and annotation.</title>
        <authorList>
            <consortium name="The Broad Institute Genomics Platform"/>
            <consortium name="The Broad Institute Genome Sequencing Center for Infectious Disease"/>
            <person name="Wu L."/>
            <person name="Ma J."/>
        </authorList>
    </citation>
    <scope>NUCLEOTIDE SEQUENCE [LARGE SCALE GENOMIC DNA]</scope>
    <source>
        <strain evidence="3">JCM 18081</strain>
    </source>
</reference>
<accession>A0ABP9AIU5</accession>
<keyword evidence="3" id="KW-1185">Reference proteome</keyword>
<dbReference type="EMBL" id="BAABIG010000001">
    <property type="protein sequence ID" value="GAA4781708.1"/>
    <property type="molecule type" value="Genomic_DNA"/>
</dbReference>